<keyword evidence="1" id="KW-0472">Membrane</keyword>
<proteinExistence type="predicted"/>
<dbReference type="RefSeq" id="WP_184325782.1">
    <property type="nucleotide sequence ID" value="NZ_JACHLZ010000001.1"/>
</dbReference>
<feature type="transmembrane region" description="Helical" evidence="1">
    <location>
        <begin position="57"/>
        <end position="85"/>
    </location>
</feature>
<dbReference type="EMBL" id="JACHLZ010000001">
    <property type="protein sequence ID" value="MBB5832451.1"/>
    <property type="molecule type" value="Genomic_DNA"/>
</dbReference>
<feature type="transmembrane region" description="Helical" evidence="1">
    <location>
        <begin position="7"/>
        <end position="37"/>
    </location>
</feature>
<feature type="transmembrane region" description="Helical" evidence="1">
    <location>
        <begin position="132"/>
        <end position="162"/>
    </location>
</feature>
<accession>A0A841AFR9</accession>
<feature type="transmembrane region" description="Helical" evidence="1">
    <location>
        <begin position="97"/>
        <end position="120"/>
    </location>
</feature>
<reference evidence="2 3" key="1">
    <citation type="submission" date="2020-08" db="EMBL/GenBank/DDBJ databases">
        <title>Sequencing the genomes of 1000 actinobacteria strains.</title>
        <authorList>
            <person name="Klenk H.-P."/>
        </authorList>
    </citation>
    <scope>NUCLEOTIDE SEQUENCE [LARGE SCALE GENOMIC DNA]</scope>
    <source>
        <strain evidence="2 3">DSM 28796</strain>
    </source>
</reference>
<keyword evidence="3" id="KW-1185">Reference proteome</keyword>
<organism evidence="2 3">
    <name type="scientific">Brachybacterium aquaticum</name>
    <dbReference type="NCBI Taxonomy" id="1432564"/>
    <lineage>
        <taxon>Bacteria</taxon>
        <taxon>Bacillati</taxon>
        <taxon>Actinomycetota</taxon>
        <taxon>Actinomycetes</taxon>
        <taxon>Micrococcales</taxon>
        <taxon>Dermabacteraceae</taxon>
        <taxon>Brachybacterium</taxon>
    </lineage>
</organism>
<dbReference type="AlphaFoldDB" id="A0A841AFR9"/>
<comment type="caution">
    <text evidence="2">The sequence shown here is derived from an EMBL/GenBank/DDBJ whole genome shotgun (WGS) entry which is preliminary data.</text>
</comment>
<protein>
    <submittedName>
        <fullName evidence="2">Amino acid transporter</fullName>
    </submittedName>
</protein>
<sequence>MRRTGILSLIAAVAGSMLLLALAAAALVGVFTAFLGVGEVLTPTDGGHERVQSWSRVLVITLVGCGALALLSVVLDAVLTVLGLLGVRRADGRTTHILNLVAAGVCTLVPLLLLGAFWAAGAADLDQAQMLAGWMLAGMLLVLAPWARIGQLIGGILALVALR</sequence>
<evidence type="ECO:0000313" key="3">
    <source>
        <dbReference type="Proteomes" id="UP000588158"/>
    </source>
</evidence>
<evidence type="ECO:0000313" key="2">
    <source>
        <dbReference type="EMBL" id="MBB5832451.1"/>
    </source>
</evidence>
<keyword evidence="1" id="KW-1133">Transmembrane helix</keyword>
<evidence type="ECO:0000256" key="1">
    <source>
        <dbReference type="SAM" id="Phobius"/>
    </source>
</evidence>
<gene>
    <name evidence="2" type="ORF">HNR70_002264</name>
</gene>
<name>A0A841AFR9_9MICO</name>
<dbReference type="Proteomes" id="UP000588158">
    <property type="component" value="Unassembled WGS sequence"/>
</dbReference>
<keyword evidence="1" id="KW-0812">Transmembrane</keyword>